<keyword evidence="6 12" id="KW-0274">FAD</keyword>
<comment type="similarity">
    <text evidence="3 12">Belongs to the methylenetetrahydrofolate reductase family.</text>
</comment>
<dbReference type="SUPFAM" id="SSF51730">
    <property type="entry name" value="FAD-linked oxidoreductase"/>
    <property type="match status" value="1"/>
</dbReference>
<dbReference type="UniPathway" id="UPA00193"/>
<proteinExistence type="inferred from homology"/>
<evidence type="ECO:0000256" key="9">
    <source>
        <dbReference type="ARBA" id="ARBA00023167"/>
    </source>
</evidence>
<accession>A0A1Y6JX28</accession>
<protein>
    <recommendedName>
        <fullName evidence="12">Methylenetetrahydrofolate reductase</fullName>
        <ecNumber evidence="12">1.5.1.54</ecNumber>
    </recommendedName>
</protein>
<evidence type="ECO:0000256" key="7">
    <source>
        <dbReference type="ARBA" id="ARBA00023002"/>
    </source>
</evidence>
<comment type="catalytic activity">
    <reaction evidence="11">
        <text>(6S)-5-methyl-5,6,7,8-tetrahydrofolate + NAD(+) = (6R)-5,10-methylene-5,6,7,8-tetrahydrofolate + NADH + H(+)</text>
        <dbReference type="Rhea" id="RHEA:19821"/>
        <dbReference type="ChEBI" id="CHEBI:15378"/>
        <dbReference type="ChEBI" id="CHEBI:15636"/>
        <dbReference type="ChEBI" id="CHEBI:18608"/>
        <dbReference type="ChEBI" id="CHEBI:57540"/>
        <dbReference type="ChEBI" id="CHEBI:57945"/>
        <dbReference type="EC" id="1.5.1.54"/>
    </reaction>
    <physiologicalReaction direction="right-to-left" evidence="11">
        <dbReference type="Rhea" id="RHEA:19823"/>
    </physiologicalReaction>
</comment>
<dbReference type="GO" id="GO:0035999">
    <property type="term" value="P:tetrahydrofolate interconversion"/>
    <property type="evidence" value="ECO:0007669"/>
    <property type="project" value="UniProtKB-UniPathway"/>
</dbReference>
<comment type="pathway">
    <text evidence="2 12">One-carbon metabolism; tetrahydrofolate interconversion.</text>
</comment>
<dbReference type="GO" id="GO:0009086">
    <property type="term" value="P:methionine biosynthetic process"/>
    <property type="evidence" value="ECO:0007669"/>
    <property type="project" value="UniProtKB-KW"/>
</dbReference>
<evidence type="ECO:0000256" key="10">
    <source>
        <dbReference type="ARBA" id="ARBA00034478"/>
    </source>
</evidence>
<comment type="pathway">
    <text evidence="10">Amino-acid biosynthesis; L-methionine biosynthesis via de novo pathway.</text>
</comment>
<sequence length="287" mass="31383">MDPAKPELSFEVFPPSSPAGTAKLTQTLAQLKGIAPSFVSVTCSNHQLNYEQSTIALAQAVHRDLRCATMVHMPAAYVTKAQVRQILDQLEAAHIQQVLALRGDLDGAAPETDFTHASDLVRFIKRVKPQFRVTGACYPEVHPDSPDRVADIRNLKAKVDAGCDQLITQLFYDNAQFYRFREACAIAGITVPILAGIMPITNRQQALHVVQNCAASLPPKFRAILDKYRDNPVALREAGLAYAVDQIVDLVTHDVAGIHLYTLNQAATAQHIYDNTASLFAPVTVAD</sequence>
<dbReference type="EC" id="1.5.1.54" evidence="12"/>
<keyword evidence="8" id="KW-0520">NAD</keyword>
<dbReference type="RefSeq" id="WP_087741644.1">
    <property type="nucleotide sequence ID" value="NZ_LT854705.1"/>
</dbReference>
<evidence type="ECO:0000256" key="6">
    <source>
        <dbReference type="ARBA" id="ARBA00022827"/>
    </source>
</evidence>
<keyword evidence="4" id="KW-0028">Amino-acid biosynthesis</keyword>
<dbReference type="InterPro" id="IPR004620">
    <property type="entry name" value="MTHF_reductase_bac"/>
</dbReference>
<dbReference type="GO" id="GO:0071949">
    <property type="term" value="F:FAD binding"/>
    <property type="evidence" value="ECO:0007669"/>
    <property type="project" value="TreeGrafter"/>
</dbReference>
<dbReference type="GO" id="GO:0005829">
    <property type="term" value="C:cytosol"/>
    <property type="evidence" value="ECO:0007669"/>
    <property type="project" value="InterPro"/>
</dbReference>
<dbReference type="PANTHER" id="PTHR45754:SF3">
    <property type="entry name" value="METHYLENETETRAHYDROFOLATE REDUCTASE (NADPH)"/>
    <property type="match status" value="1"/>
</dbReference>
<evidence type="ECO:0000256" key="2">
    <source>
        <dbReference type="ARBA" id="ARBA00004777"/>
    </source>
</evidence>
<evidence type="ECO:0000313" key="13">
    <source>
        <dbReference type="EMBL" id="SMS13671.1"/>
    </source>
</evidence>
<evidence type="ECO:0000256" key="8">
    <source>
        <dbReference type="ARBA" id="ARBA00023027"/>
    </source>
</evidence>
<organism evidence="13 14">
    <name type="scientific">Levilactobacillus zymae</name>
    <dbReference type="NCBI Taxonomy" id="267363"/>
    <lineage>
        <taxon>Bacteria</taxon>
        <taxon>Bacillati</taxon>
        <taxon>Bacillota</taxon>
        <taxon>Bacilli</taxon>
        <taxon>Lactobacillales</taxon>
        <taxon>Lactobacillaceae</taxon>
        <taxon>Levilactobacillus</taxon>
    </lineage>
</organism>
<name>A0A1Y6JX28_9LACO</name>
<evidence type="ECO:0000256" key="11">
    <source>
        <dbReference type="ARBA" id="ARBA00048628"/>
    </source>
</evidence>
<dbReference type="CDD" id="cd00537">
    <property type="entry name" value="MTHFR"/>
    <property type="match status" value="1"/>
</dbReference>
<keyword evidence="5 12" id="KW-0285">Flavoprotein</keyword>
<dbReference type="EMBL" id="LT854705">
    <property type="protein sequence ID" value="SMS13671.1"/>
    <property type="molecule type" value="Genomic_DNA"/>
</dbReference>
<gene>
    <name evidence="13" type="ORF">LZ3411_0621</name>
</gene>
<comment type="cofactor">
    <cofactor evidence="1 12">
        <name>FAD</name>
        <dbReference type="ChEBI" id="CHEBI:57692"/>
    </cofactor>
</comment>
<evidence type="ECO:0000313" key="14">
    <source>
        <dbReference type="Proteomes" id="UP000195412"/>
    </source>
</evidence>
<dbReference type="Pfam" id="PF02219">
    <property type="entry name" value="MTHFR"/>
    <property type="match status" value="1"/>
</dbReference>
<reference evidence="14" key="1">
    <citation type="submission" date="2017-05" db="EMBL/GenBank/DDBJ databases">
        <authorList>
            <person name="Papadimitriou K."/>
        </authorList>
    </citation>
    <scope>NUCLEOTIDE SEQUENCE [LARGE SCALE GENOMIC DNA]</scope>
    <source>
        <strain evidence="14">ACA-DC 3411</strain>
    </source>
</reference>
<dbReference type="NCBIfam" id="TIGR00676">
    <property type="entry name" value="fadh2"/>
    <property type="match status" value="1"/>
</dbReference>
<evidence type="ECO:0000256" key="4">
    <source>
        <dbReference type="ARBA" id="ARBA00022605"/>
    </source>
</evidence>
<evidence type="ECO:0000256" key="5">
    <source>
        <dbReference type="ARBA" id="ARBA00022630"/>
    </source>
</evidence>
<dbReference type="KEGG" id="lzy:LZ3411_0621"/>
<dbReference type="InterPro" id="IPR003171">
    <property type="entry name" value="Mehydrof_redctse-like"/>
</dbReference>
<dbReference type="AlphaFoldDB" id="A0A1Y6JX28"/>
<dbReference type="Gene3D" id="3.20.20.220">
    <property type="match status" value="1"/>
</dbReference>
<dbReference type="InterPro" id="IPR029041">
    <property type="entry name" value="FAD-linked_oxidoreductase-like"/>
</dbReference>
<evidence type="ECO:0000256" key="3">
    <source>
        <dbReference type="ARBA" id="ARBA00006743"/>
    </source>
</evidence>
<dbReference type="GO" id="GO:0106312">
    <property type="term" value="F:methylenetetrahydrofolate reductase (NADH) activity"/>
    <property type="evidence" value="ECO:0007669"/>
    <property type="project" value="UniProtKB-EC"/>
</dbReference>
<dbReference type="Proteomes" id="UP000195412">
    <property type="component" value="Chromosome I"/>
</dbReference>
<keyword evidence="7 12" id="KW-0560">Oxidoreductase</keyword>
<evidence type="ECO:0000256" key="12">
    <source>
        <dbReference type="RuleBase" id="RU003862"/>
    </source>
</evidence>
<evidence type="ECO:0000256" key="1">
    <source>
        <dbReference type="ARBA" id="ARBA00001974"/>
    </source>
</evidence>
<dbReference type="PANTHER" id="PTHR45754">
    <property type="entry name" value="METHYLENETETRAHYDROFOLATE REDUCTASE"/>
    <property type="match status" value="1"/>
</dbReference>
<keyword evidence="9" id="KW-0486">Methionine biosynthesis</keyword>